<dbReference type="GO" id="GO:0004049">
    <property type="term" value="F:anthranilate synthase activity"/>
    <property type="evidence" value="ECO:0007669"/>
    <property type="project" value="UniProtKB-EC"/>
</dbReference>
<dbReference type="AlphaFoldDB" id="L0EVV1"/>
<dbReference type="InterPro" id="IPR005801">
    <property type="entry name" value="ADC_synthase"/>
</dbReference>
<evidence type="ECO:0000313" key="4">
    <source>
        <dbReference type="Proteomes" id="UP000010799"/>
    </source>
</evidence>
<evidence type="ECO:0000259" key="2">
    <source>
        <dbReference type="Pfam" id="PF00425"/>
    </source>
</evidence>
<name>L0EVV1_LIBCB</name>
<keyword evidence="3" id="KW-0456">Lyase</keyword>
<dbReference type="GO" id="GO:0000162">
    <property type="term" value="P:L-tryptophan biosynthetic process"/>
    <property type="evidence" value="ECO:0007669"/>
    <property type="project" value="TreeGrafter"/>
</dbReference>
<dbReference type="Pfam" id="PF00425">
    <property type="entry name" value="Chorismate_bind"/>
    <property type="match status" value="1"/>
</dbReference>
<dbReference type="Proteomes" id="UP000010799">
    <property type="component" value="Chromosome"/>
</dbReference>
<evidence type="ECO:0000313" key="3">
    <source>
        <dbReference type="EMBL" id="AGA65072.1"/>
    </source>
</evidence>
<dbReference type="SUPFAM" id="SSF56322">
    <property type="entry name" value="ADC synthase"/>
    <property type="match status" value="1"/>
</dbReference>
<reference evidence="3 4" key="1">
    <citation type="journal article" date="2012" name="Stand. Genomic Sci.">
        <title>Complete genome sequence of Liberibacter crescens BT-1.</title>
        <authorList>
            <person name="Leonard M.T."/>
            <person name="Fagen J.R."/>
            <person name="Davis-Richardson A.G."/>
            <person name="Davis M.J."/>
            <person name="Triplett E.W."/>
        </authorList>
    </citation>
    <scope>NUCLEOTIDE SEQUENCE [LARGE SCALE GENOMIC DNA]</scope>
    <source>
        <strain evidence="3 4">BT-1</strain>
    </source>
</reference>
<keyword evidence="4" id="KW-1185">Reference proteome</keyword>
<dbReference type="Gene3D" id="3.60.120.10">
    <property type="entry name" value="Anthranilate synthase"/>
    <property type="match status" value="1"/>
</dbReference>
<dbReference type="KEGG" id="lcc:B488_10800"/>
<dbReference type="EC" id="4.1.3.27" evidence="3"/>
<dbReference type="PANTHER" id="PTHR11236:SF9">
    <property type="entry name" value="ANTHRANILATE SYNTHASE COMPONENT 1"/>
    <property type="match status" value="1"/>
</dbReference>
<feature type="compositionally biased region" description="Polar residues" evidence="1">
    <location>
        <begin position="1"/>
        <end position="13"/>
    </location>
</feature>
<organism evidence="3 4">
    <name type="scientific">Liberibacter crescens (strain BT-1)</name>
    <dbReference type="NCBI Taxonomy" id="1215343"/>
    <lineage>
        <taxon>Bacteria</taxon>
        <taxon>Pseudomonadati</taxon>
        <taxon>Pseudomonadota</taxon>
        <taxon>Alphaproteobacteria</taxon>
        <taxon>Hyphomicrobiales</taxon>
        <taxon>Rhizobiaceae</taxon>
        <taxon>Liberibacter</taxon>
    </lineage>
</organism>
<feature type="domain" description="Chorismate-utilising enzyme C-terminal" evidence="2">
    <location>
        <begin position="37"/>
        <end position="105"/>
    </location>
</feature>
<gene>
    <name evidence="3" type="ordered locus">B488_10800</name>
</gene>
<dbReference type="PANTHER" id="PTHR11236">
    <property type="entry name" value="AMINOBENZOATE/ANTHRANILATE SYNTHASE"/>
    <property type="match status" value="1"/>
</dbReference>
<dbReference type="STRING" id="1215343.B488_10800"/>
<sequence length="161" mass="18857">MRLNQNPFRYTDTTPPPVDHKPLEYKEVITKAKEKFKRGKDPIADHEQILKLLNSQKDRAELTMCPDVDRNDKSRVCKPGSVKVSGRRQIEIYSRLIHLLIIYKAFFEMKSMLLMVFYPMHGQLLLLALRNYRLFVFLNRTEKVLVPGMEVLLVGLILIET</sequence>
<dbReference type="PATRIC" id="fig|1215343.11.peg.1111"/>
<accession>L0EVV1</accession>
<dbReference type="InterPro" id="IPR015890">
    <property type="entry name" value="Chorismate_C"/>
</dbReference>
<dbReference type="EMBL" id="CP003789">
    <property type="protein sequence ID" value="AGA65072.1"/>
    <property type="molecule type" value="Genomic_DNA"/>
</dbReference>
<protein>
    <submittedName>
        <fullName evidence="3">Anthranilate synthase</fullName>
        <ecNumber evidence="3">4.1.3.27</ecNumber>
    </submittedName>
</protein>
<feature type="region of interest" description="Disordered" evidence="1">
    <location>
        <begin position="1"/>
        <end position="20"/>
    </location>
</feature>
<dbReference type="InterPro" id="IPR019999">
    <property type="entry name" value="Anth_synth_I-like"/>
</dbReference>
<evidence type="ECO:0000256" key="1">
    <source>
        <dbReference type="SAM" id="MobiDB-lite"/>
    </source>
</evidence>
<dbReference type="HOGENOM" id="CLU_1641674_0_0_5"/>
<proteinExistence type="predicted"/>
<dbReference type="eggNOG" id="COG0147">
    <property type="taxonomic scope" value="Bacteria"/>
</dbReference>